<dbReference type="AlphaFoldDB" id="A0A9P0E2G9"/>
<proteinExistence type="predicted"/>
<evidence type="ECO:0000313" key="2">
    <source>
        <dbReference type="Proteomes" id="UP001152798"/>
    </source>
</evidence>
<dbReference type="EMBL" id="OV725077">
    <property type="protein sequence ID" value="CAH1391162.1"/>
    <property type="molecule type" value="Genomic_DNA"/>
</dbReference>
<sequence>MGTASSIFSPLGFLDFPTSRQRAKLAKDQCIRHRTHHFTDCGPTRSESPGAGNWSEKKMAYLSKIGVTFYRAMSITWISKVASSEPGSGRQSIILVSYNGAINSHSRNANHGTQWKAVDLEHAAGTNSPELVNDRNINCDSHRVVKLPPTNSTPECSS</sequence>
<name>A0A9P0E2G9_NEZVI</name>
<protein>
    <submittedName>
        <fullName evidence="1">Uncharacterized protein</fullName>
    </submittedName>
</protein>
<dbReference type="Proteomes" id="UP001152798">
    <property type="component" value="Chromosome 1"/>
</dbReference>
<reference evidence="1" key="1">
    <citation type="submission" date="2022-01" db="EMBL/GenBank/DDBJ databases">
        <authorList>
            <person name="King R."/>
        </authorList>
    </citation>
    <scope>NUCLEOTIDE SEQUENCE</scope>
</reference>
<evidence type="ECO:0000313" key="1">
    <source>
        <dbReference type="EMBL" id="CAH1391162.1"/>
    </source>
</evidence>
<keyword evidence="2" id="KW-1185">Reference proteome</keyword>
<organism evidence="1 2">
    <name type="scientific">Nezara viridula</name>
    <name type="common">Southern green stink bug</name>
    <name type="synonym">Cimex viridulus</name>
    <dbReference type="NCBI Taxonomy" id="85310"/>
    <lineage>
        <taxon>Eukaryota</taxon>
        <taxon>Metazoa</taxon>
        <taxon>Ecdysozoa</taxon>
        <taxon>Arthropoda</taxon>
        <taxon>Hexapoda</taxon>
        <taxon>Insecta</taxon>
        <taxon>Pterygota</taxon>
        <taxon>Neoptera</taxon>
        <taxon>Paraneoptera</taxon>
        <taxon>Hemiptera</taxon>
        <taxon>Heteroptera</taxon>
        <taxon>Panheteroptera</taxon>
        <taxon>Pentatomomorpha</taxon>
        <taxon>Pentatomoidea</taxon>
        <taxon>Pentatomidae</taxon>
        <taxon>Pentatominae</taxon>
        <taxon>Nezara</taxon>
    </lineage>
</organism>
<gene>
    <name evidence="1" type="ORF">NEZAVI_LOCUS2234</name>
</gene>
<accession>A0A9P0E2G9</accession>